<keyword evidence="12" id="KW-1185">Reference proteome</keyword>
<feature type="region of interest" description="Disordered" evidence="8">
    <location>
        <begin position="116"/>
        <end position="144"/>
    </location>
</feature>
<evidence type="ECO:0000256" key="3">
    <source>
        <dbReference type="ARBA" id="ARBA00022603"/>
    </source>
</evidence>
<dbReference type="PANTHER" id="PTHR42933:SF3">
    <property type="entry name" value="TYPE I RESTRICTION ENZYME MJAVIII METHYLASE SUBUNIT"/>
    <property type="match status" value="1"/>
</dbReference>
<dbReference type="Gene3D" id="3.40.50.150">
    <property type="entry name" value="Vaccinia Virus protein VP39"/>
    <property type="match status" value="1"/>
</dbReference>
<evidence type="ECO:0000313" key="12">
    <source>
        <dbReference type="Proteomes" id="UP000318081"/>
    </source>
</evidence>
<sequence>MLSPQLRNKVHGLWTMFWSAGMTNPLVAIEQITYLLFLRQLEHFDEMRTESGKPTIYGERPQKDAQGKPLLDKDEKPVVIDYDVCRWNYIRQNPSFELFNDTVFPWLRTLETWLKESSPPADEEPQNEATEDEEGDSSTDDPLAQITGRLDDAYFVLDPNKSETLKRAVQEIHELFSSVGGANADIMGDIFEYLLGEIQSAGKNGQFRTPRHVIRFMIELLDPPPTTNGRPTRILDPACGTGGFLVNTLIHWKKQATDPEMLRLEWDGTPHRTFGTLPEGLDPNECFFGYDNDRTMVRIAWMNLILHDLDFPKIDQLDSLSKRMPDNLSGTFDYILANPPFTGTVDQSDLSTNREHDDRTKIRLQTGVSRGIRCSSQRFFASA</sequence>
<evidence type="ECO:0000256" key="5">
    <source>
        <dbReference type="ARBA" id="ARBA00022691"/>
    </source>
</evidence>
<reference evidence="11 12" key="1">
    <citation type="submission" date="2019-02" db="EMBL/GenBank/DDBJ databases">
        <title>Deep-cultivation of Planctomycetes and their phenomic and genomic characterization uncovers novel biology.</title>
        <authorList>
            <person name="Wiegand S."/>
            <person name="Jogler M."/>
            <person name="Boedeker C."/>
            <person name="Pinto D."/>
            <person name="Vollmers J."/>
            <person name="Rivas-Marin E."/>
            <person name="Kohn T."/>
            <person name="Peeters S.H."/>
            <person name="Heuer A."/>
            <person name="Rast P."/>
            <person name="Oberbeckmann S."/>
            <person name="Bunk B."/>
            <person name="Jeske O."/>
            <person name="Meyerdierks A."/>
            <person name="Storesund J.E."/>
            <person name="Kallscheuer N."/>
            <person name="Luecker S."/>
            <person name="Lage O.M."/>
            <person name="Pohl T."/>
            <person name="Merkel B.J."/>
            <person name="Hornburger P."/>
            <person name="Mueller R.-W."/>
            <person name="Bruemmer F."/>
            <person name="Labrenz M."/>
            <person name="Spormann A.M."/>
            <person name="Op den Camp H."/>
            <person name="Overmann J."/>
            <person name="Amann R."/>
            <person name="Jetten M.S.M."/>
            <person name="Mascher T."/>
            <person name="Medema M.H."/>
            <person name="Devos D.P."/>
            <person name="Kaster A.-K."/>
            <person name="Ovreas L."/>
            <person name="Rohde M."/>
            <person name="Galperin M.Y."/>
            <person name="Jogler C."/>
        </authorList>
    </citation>
    <scope>NUCLEOTIDE SEQUENCE [LARGE SCALE GENOMIC DNA]</scope>
    <source>
        <strain evidence="11 12">TBK1r</strain>
    </source>
</reference>
<evidence type="ECO:0000256" key="4">
    <source>
        <dbReference type="ARBA" id="ARBA00022679"/>
    </source>
</evidence>
<accession>A0ABX5XTP7</accession>
<feature type="compositionally biased region" description="Acidic residues" evidence="8">
    <location>
        <begin position="121"/>
        <end position="139"/>
    </location>
</feature>
<evidence type="ECO:0000313" key="11">
    <source>
        <dbReference type="EMBL" id="QDV85393.1"/>
    </source>
</evidence>
<dbReference type="InterPro" id="IPR038333">
    <property type="entry name" value="T1MK-like_N_sf"/>
</dbReference>
<evidence type="ECO:0000256" key="7">
    <source>
        <dbReference type="ARBA" id="ARBA00047942"/>
    </source>
</evidence>
<dbReference type="SUPFAM" id="SSF53335">
    <property type="entry name" value="S-adenosyl-L-methionine-dependent methyltransferases"/>
    <property type="match status" value="1"/>
</dbReference>
<feature type="compositionally biased region" description="Basic and acidic residues" evidence="8">
    <location>
        <begin position="60"/>
        <end position="72"/>
    </location>
</feature>
<comment type="similarity">
    <text evidence="1">Belongs to the N(4)/N(6)-methyltransferase family.</text>
</comment>
<comment type="catalytic activity">
    <reaction evidence="7">
        <text>a 2'-deoxyadenosine in DNA + S-adenosyl-L-methionine = an N(6)-methyl-2'-deoxyadenosine in DNA + S-adenosyl-L-homocysteine + H(+)</text>
        <dbReference type="Rhea" id="RHEA:15197"/>
        <dbReference type="Rhea" id="RHEA-COMP:12418"/>
        <dbReference type="Rhea" id="RHEA-COMP:12419"/>
        <dbReference type="ChEBI" id="CHEBI:15378"/>
        <dbReference type="ChEBI" id="CHEBI:57856"/>
        <dbReference type="ChEBI" id="CHEBI:59789"/>
        <dbReference type="ChEBI" id="CHEBI:90615"/>
        <dbReference type="ChEBI" id="CHEBI:90616"/>
        <dbReference type="EC" id="2.1.1.72"/>
    </reaction>
</comment>
<feature type="region of interest" description="Disordered" evidence="8">
    <location>
        <begin position="51"/>
        <end position="72"/>
    </location>
</feature>
<dbReference type="InterPro" id="IPR029063">
    <property type="entry name" value="SAM-dependent_MTases_sf"/>
</dbReference>
<dbReference type="InterPro" id="IPR022749">
    <property type="entry name" value="D12N6_MeTrfase_N"/>
</dbReference>
<feature type="domain" description="N6 adenine-specific DNA methyltransferase N-terminal" evidence="10">
    <location>
        <begin position="6"/>
        <end position="118"/>
    </location>
</feature>
<protein>
    <recommendedName>
        <fullName evidence="2">site-specific DNA-methyltransferase (adenine-specific)</fullName>
        <ecNumber evidence="2">2.1.1.72</ecNumber>
    </recommendedName>
</protein>
<dbReference type="Gene3D" id="1.20.1260.30">
    <property type="match status" value="1"/>
</dbReference>
<keyword evidence="4 11" id="KW-0808">Transferase</keyword>
<dbReference type="Pfam" id="PF12161">
    <property type="entry name" value="HsdM_N"/>
    <property type="match status" value="1"/>
</dbReference>
<dbReference type="GO" id="GO:0009007">
    <property type="term" value="F:site-specific DNA-methyltransferase (adenine-specific) activity"/>
    <property type="evidence" value="ECO:0007669"/>
    <property type="project" value="UniProtKB-EC"/>
</dbReference>
<dbReference type="EC" id="2.1.1.72" evidence="2"/>
<dbReference type="Proteomes" id="UP000318081">
    <property type="component" value="Chromosome"/>
</dbReference>
<dbReference type="PRINTS" id="PR00507">
    <property type="entry name" value="N12N6MTFRASE"/>
</dbReference>
<evidence type="ECO:0000256" key="6">
    <source>
        <dbReference type="ARBA" id="ARBA00022747"/>
    </source>
</evidence>
<dbReference type="Pfam" id="PF02384">
    <property type="entry name" value="N6_Mtase"/>
    <property type="match status" value="1"/>
</dbReference>
<organism evidence="11 12">
    <name type="scientific">Stieleria magnilauensis</name>
    <dbReference type="NCBI Taxonomy" id="2527963"/>
    <lineage>
        <taxon>Bacteria</taxon>
        <taxon>Pseudomonadati</taxon>
        <taxon>Planctomycetota</taxon>
        <taxon>Planctomycetia</taxon>
        <taxon>Pirellulales</taxon>
        <taxon>Pirellulaceae</taxon>
        <taxon>Stieleria</taxon>
    </lineage>
</organism>
<feature type="domain" description="DNA methylase adenine-specific" evidence="9">
    <location>
        <begin position="184"/>
        <end position="356"/>
    </location>
</feature>
<dbReference type="PROSITE" id="PS00092">
    <property type="entry name" value="N6_MTASE"/>
    <property type="match status" value="1"/>
</dbReference>
<evidence type="ECO:0000256" key="2">
    <source>
        <dbReference type="ARBA" id="ARBA00011900"/>
    </source>
</evidence>
<dbReference type="RefSeq" id="WP_145214949.1">
    <property type="nucleotide sequence ID" value="NZ_CP036432.1"/>
</dbReference>
<dbReference type="InterPro" id="IPR002052">
    <property type="entry name" value="DNA_methylase_N6_adenine_CS"/>
</dbReference>
<gene>
    <name evidence="11" type="ORF">TBK1r_43730</name>
</gene>
<evidence type="ECO:0000259" key="10">
    <source>
        <dbReference type="Pfam" id="PF12161"/>
    </source>
</evidence>
<dbReference type="InterPro" id="IPR051537">
    <property type="entry name" value="DNA_Adenine_Mtase"/>
</dbReference>
<evidence type="ECO:0000256" key="1">
    <source>
        <dbReference type="ARBA" id="ARBA00006594"/>
    </source>
</evidence>
<name>A0ABX5XTP7_9BACT</name>
<evidence type="ECO:0000256" key="8">
    <source>
        <dbReference type="SAM" id="MobiDB-lite"/>
    </source>
</evidence>
<dbReference type="InterPro" id="IPR003356">
    <property type="entry name" value="DNA_methylase_A-5"/>
</dbReference>
<dbReference type="EMBL" id="CP036432">
    <property type="protein sequence ID" value="QDV85393.1"/>
    <property type="molecule type" value="Genomic_DNA"/>
</dbReference>
<dbReference type="GO" id="GO:0032259">
    <property type="term" value="P:methylation"/>
    <property type="evidence" value="ECO:0007669"/>
    <property type="project" value="UniProtKB-KW"/>
</dbReference>
<keyword evidence="3 11" id="KW-0489">Methyltransferase</keyword>
<evidence type="ECO:0000259" key="9">
    <source>
        <dbReference type="Pfam" id="PF02384"/>
    </source>
</evidence>
<keyword evidence="5" id="KW-0949">S-adenosyl-L-methionine</keyword>
<dbReference type="PANTHER" id="PTHR42933">
    <property type="entry name" value="SLR6095 PROTEIN"/>
    <property type="match status" value="1"/>
</dbReference>
<keyword evidence="6" id="KW-0680">Restriction system</keyword>
<proteinExistence type="inferred from homology"/>